<evidence type="ECO:0000256" key="2">
    <source>
        <dbReference type="SAM" id="Phobius"/>
    </source>
</evidence>
<keyword evidence="4" id="KW-0645">Protease</keyword>
<feature type="transmembrane region" description="Helical" evidence="2">
    <location>
        <begin position="230"/>
        <end position="249"/>
    </location>
</feature>
<dbReference type="Proteomes" id="UP000236751">
    <property type="component" value="Unassembled WGS sequence"/>
</dbReference>
<dbReference type="HOGENOM" id="CLU_019354_0_0_4"/>
<reference evidence="4 6" key="4">
    <citation type="submission" date="2016-10" db="EMBL/GenBank/DDBJ databases">
        <authorList>
            <person name="de Groot N.N."/>
        </authorList>
    </citation>
    <scope>NUCLEOTIDE SEQUENCE [LARGE SCALE GENOMIC DNA]</scope>
    <source>
        <strain evidence="4 6">Nl13</strain>
    </source>
</reference>
<feature type="transmembrane region" description="Helical" evidence="2">
    <location>
        <begin position="388"/>
        <end position="408"/>
    </location>
</feature>
<keyword evidence="4" id="KW-0482">Metalloprotease</keyword>
<sequence length="715" mass="80719">MAESSLSSSWYRVADLKPVLRTHAKVHRHRFRGRAWYVLQDPATGRMHRFAPGAYLAISLMDGKHTVEEIWVLVAKELEAAAPSQDDMIQLLTQLHMADILQSDVSPDLLELSQRRVKQRQSKWIKNFLNPMSIRFPLWDPDRFINLTYPYLKWLFTWRGGLLWLAVVTPALIMTASHWEDLTQNLSDRVLSSSNLLALWLVFPLVKLLHELGHAYTTKAGGGEVHEMGIMLLVLMPVPYVDATAATAFRSKRRRALVGAAGMMVELFLAALAMYVWLVVEHGIIHALAFNVIFVAGLSTIVFNGNPLLRFDGYYILSDLIEIPNLASRANQYVGYLVQRYAFRKRDVQPLPETRSERLWLVFYALASFAYRLFVTFAIVVFIAGELFFVGVILAMWSVASMLVIPIVKGIHHVFYSPALHRQRRRAVGVTLGGIAFIVLFSLAVPMPFYRHAEGVIWIPEDAEIRANTAGFVQRLLVDSGVQVNKGEMVIESSDPDLITQLLSQRSRVDQLVVQYSSSFLEDRLQAAITHDELEKERTLLARLENRVEELMVEARTSGRLVIPNAPDLPGKFMQQGELVGYVLEGPIRTVRVVLTQDDIDVVRSGLKSVHLKLIDRLSDTYPAQVLREVPGGRDQLPSKALALEHGGIHATDPRDENGTKTLARVFQFDLLLPPSVGDVSLGARVHVRFDLAPEPLAFRWYRASRQLLLSNFNV</sequence>
<keyword evidence="2" id="KW-0472">Membrane</keyword>
<gene>
    <name evidence="3" type="ordered locus">Nmul_A0925</name>
    <name evidence="4" type="ORF">SAMN05216403_10296</name>
</gene>
<evidence type="ECO:0000313" key="3">
    <source>
        <dbReference type="EMBL" id="ABB74228.1"/>
    </source>
</evidence>
<dbReference type="Pfam" id="PF05402">
    <property type="entry name" value="PqqD"/>
    <property type="match status" value="1"/>
</dbReference>
<feature type="transmembrane region" description="Helical" evidence="2">
    <location>
        <begin position="359"/>
        <end position="382"/>
    </location>
</feature>
<evidence type="ECO:0000313" key="6">
    <source>
        <dbReference type="Proteomes" id="UP000236751"/>
    </source>
</evidence>
<dbReference type="PANTHER" id="PTHR13325">
    <property type="entry name" value="PROTEASE M50 MEMBRANE-BOUND TRANSCRIPTION FACTOR SITE 2 PROTEASE"/>
    <property type="match status" value="1"/>
</dbReference>
<reference evidence="5" key="1">
    <citation type="submission" date="2005-08" db="EMBL/GenBank/DDBJ databases">
        <title>Complete sequence of chromosome 1 of Nitrosospira multiformis ATCC 25196.</title>
        <authorList>
            <person name="Copeland A."/>
            <person name="Lucas S."/>
            <person name="Lapidus A."/>
            <person name="Barry K."/>
            <person name="Detter J.C."/>
            <person name="Glavina T."/>
            <person name="Hammon N."/>
            <person name="Israni S."/>
            <person name="Pitluck S."/>
            <person name="Chain P."/>
            <person name="Malfatti S."/>
            <person name="Shin M."/>
            <person name="Vergez L."/>
            <person name="Schmutz J."/>
            <person name="Larimer F."/>
            <person name="Land M."/>
            <person name="Hauser L."/>
            <person name="Kyrpides N."/>
            <person name="Lykidis A."/>
            <person name="Richardson P."/>
        </authorList>
    </citation>
    <scope>NUCLEOTIDE SEQUENCE [LARGE SCALE GENOMIC DNA]</scope>
    <source>
        <strain evidence="5">ATCC 25196 / NCIMB 11849 / C 71</strain>
    </source>
</reference>
<feature type="transmembrane region" description="Helical" evidence="2">
    <location>
        <begin position="284"/>
        <end position="303"/>
    </location>
</feature>
<dbReference type="GO" id="GO:0004222">
    <property type="term" value="F:metalloendopeptidase activity"/>
    <property type="evidence" value="ECO:0007669"/>
    <property type="project" value="InterPro"/>
</dbReference>
<keyword evidence="2" id="KW-1133">Transmembrane helix</keyword>
<dbReference type="GO" id="GO:0016020">
    <property type="term" value="C:membrane"/>
    <property type="evidence" value="ECO:0007669"/>
    <property type="project" value="InterPro"/>
</dbReference>
<keyword evidence="5" id="KW-1185">Reference proteome</keyword>
<accession>Q2YAJ3</accession>
<feature type="transmembrane region" description="Helical" evidence="2">
    <location>
        <begin position="191"/>
        <end position="210"/>
    </location>
</feature>
<dbReference type="InterPro" id="IPR041881">
    <property type="entry name" value="PqqD_sf"/>
</dbReference>
<dbReference type="Proteomes" id="UP000002718">
    <property type="component" value="Chromosome"/>
</dbReference>
<dbReference type="eggNOG" id="COG1994">
    <property type="taxonomic scope" value="Bacteria"/>
</dbReference>
<dbReference type="PANTHER" id="PTHR13325:SF3">
    <property type="entry name" value="MEMBRANE-BOUND TRANSCRIPTION FACTOR SITE-2 PROTEASE"/>
    <property type="match status" value="1"/>
</dbReference>
<dbReference type="Gene3D" id="1.10.10.1150">
    <property type="entry name" value="Coenzyme PQQ synthesis protein D (PqqD)"/>
    <property type="match status" value="1"/>
</dbReference>
<keyword evidence="4" id="KW-0378">Hydrolase</keyword>
<feature type="coiled-coil region" evidence="1">
    <location>
        <begin position="527"/>
        <end position="554"/>
    </location>
</feature>
<evidence type="ECO:0000313" key="4">
    <source>
        <dbReference type="EMBL" id="SEF48116.1"/>
    </source>
</evidence>
<dbReference type="AlphaFoldDB" id="Q2YAJ3"/>
<evidence type="ECO:0000313" key="5">
    <source>
        <dbReference type="Proteomes" id="UP000002718"/>
    </source>
</evidence>
<protein>
    <submittedName>
        <fullName evidence="3">Peptidase, M50 family</fullName>
    </submittedName>
    <submittedName>
        <fullName evidence="4">Putative peptide zinc metalloprotease protein</fullName>
    </submittedName>
</protein>
<dbReference type="EMBL" id="FNVK01000002">
    <property type="protein sequence ID" value="SEF48116.1"/>
    <property type="molecule type" value="Genomic_DNA"/>
</dbReference>
<reference evidence="3 5" key="3">
    <citation type="journal article" date="2008" name="Appl. Environ. Microbiol.">
        <title>Complete genome sequence of Nitrosospira multiformis, an ammonia-oxidizing bacterium from the soil environment.</title>
        <authorList>
            <person name="Norton J.M."/>
            <person name="Klotz M.G."/>
            <person name="Stein L.Y."/>
            <person name="Arp D.J."/>
            <person name="Bottomley P.J."/>
            <person name="Chain P.S."/>
            <person name="Hauser L.J."/>
            <person name="Land M.L."/>
            <person name="Larimer F.W."/>
            <person name="Shin M.W."/>
            <person name="Starkenburg S.R."/>
        </authorList>
    </citation>
    <scope>NUCLEOTIDE SEQUENCE [LARGE SCALE GENOMIC DNA]</scope>
    <source>
        <strain evidence="3">ATCC 25196</strain>
        <strain evidence="5">ATCC 25196 / NCIMB 11849 / C 71</strain>
    </source>
</reference>
<dbReference type="STRING" id="323848.Nmul_A0925"/>
<dbReference type="OrthoDB" id="9759690at2"/>
<dbReference type="GO" id="GO:0005737">
    <property type="term" value="C:cytoplasm"/>
    <property type="evidence" value="ECO:0007669"/>
    <property type="project" value="TreeGrafter"/>
</dbReference>
<dbReference type="RefSeq" id="WP_011380273.1">
    <property type="nucleotide sequence ID" value="NC_007614.1"/>
</dbReference>
<reference evidence="3" key="2">
    <citation type="submission" date="2005-08" db="EMBL/GenBank/DDBJ databases">
        <title>Complete sequence of Chromosome 1 of Nitrosospira multiformis ATCC 25196.</title>
        <authorList>
            <consortium name="US DOE Joint Genome Institute"/>
            <person name="Copeland A."/>
            <person name="Lucas S."/>
            <person name="Lapidus A."/>
            <person name="Barry K."/>
            <person name="Detter J.C."/>
            <person name="Glavina T."/>
            <person name="Hammon N."/>
            <person name="Israni S."/>
            <person name="Pitluck S."/>
            <person name="Chain P."/>
            <person name="Malfatti S."/>
            <person name="Shin M."/>
            <person name="Vergez L."/>
            <person name="Schmutz J."/>
            <person name="Larimer F."/>
            <person name="Land M."/>
            <person name="Hauser L."/>
            <person name="Kyrpides N."/>
            <person name="Lykidis A."/>
            <person name="Richardson P."/>
        </authorList>
    </citation>
    <scope>NUCLEOTIDE SEQUENCE</scope>
    <source>
        <strain evidence="3">ATCC 25196</strain>
    </source>
</reference>
<name>Q2YAJ3_NITMU</name>
<feature type="transmembrane region" description="Helical" evidence="2">
    <location>
        <begin position="428"/>
        <end position="450"/>
    </location>
</feature>
<keyword evidence="1" id="KW-0175">Coiled coil</keyword>
<feature type="transmembrane region" description="Helical" evidence="2">
    <location>
        <begin position="256"/>
        <end position="278"/>
    </location>
</feature>
<evidence type="ECO:0000256" key="1">
    <source>
        <dbReference type="SAM" id="Coils"/>
    </source>
</evidence>
<dbReference type="GO" id="GO:0031293">
    <property type="term" value="P:membrane protein intracellular domain proteolysis"/>
    <property type="evidence" value="ECO:0007669"/>
    <property type="project" value="TreeGrafter"/>
</dbReference>
<dbReference type="EMBL" id="CP000103">
    <property type="protein sequence ID" value="ABB74228.1"/>
    <property type="molecule type" value="Genomic_DNA"/>
</dbReference>
<keyword evidence="2" id="KW-0812">Transmembrane</keyword>
<proteinExistence type="predicted"/>
<dbReference type="InterPro" id="IPR008792">
    <property type="entry name" value="PQQD"/>
</dbReference>
<feature type="transmembrane region" description="Helical" evidence="2">
    <location>
        <begin position="161"/>
        <end position="179"/>
    </location>
</feature>
<organism evidence="3 5">
    <name type="scientific">Nitrosospira multiformis (strain ATCC 25196 / NCIMB 11849 / C 71)</name>
    <dbReference type="NCBI Taxonomy" id="323848"/>
    <lineage>
        <taxon>Bacteria</taxon>
        <taxon>Pseudomonadati</taxon>
        <taxon>Pseudomonadota</taxon>
        <taxon>Betaproteobacteria</taxon>
        <taxon>Nitrosomonadales</taxon>
        <taxon>Nitrosomonadaceae</taxon>
        <taxon>Nitrosospira</taxon>
    </lineage>
</organism>
<dbReference type="KEGG" id="nmu:Nmul_A0925"/>
<dbReference type="InterPro" id="IPR001193">
    <property type="entry name" value="MBTPS2"/>
</dbReference>
<dbReference type="eggNOG" id="COG0845">
    <property type="taxonomic scope" value="Bacteria"/>
</dbReference>